<dbReference type="EMBL" id="CP040818">
    <property type="protein sequence ID" value="QDL91227.1"/>
    <property type="molecule type" value="Genomic_DNA"/>
</dbReference>
<keyword evidence="1" id="KW-0223">Dioxygenase</keyword>
<evidence type="ECO:0000313" key="1">
    <source>
        <dbReference type="EMBL" id="QDL91227.1"/>
    </source>
</evidence>
<accession>A0A5B8FGP2</accession>
<dbReference type="GO" id="GO:0016706">
    <property type="term" value="F:2-oxoglutarate-dependent dioxygenase activity"/>
    <property type="evidence" value="ECO:0007669"/>
    <property type="project" value="UniProtKB-ARBA"/>
</dbReference>
<keyword evidence="2" id="KW-1185">Reference proteome</keyword>
<keyword evidence="1" id="KW-0560">Oxidoreductase</keyword>
<organism evidence="1 2">
    <name type="scientific">Paroceanicella profunda</name>
    <dbReference type="NCBI Taxonomy" id="2579971"/>
    <lineage>
        <taxon>Bacteria</taxon>
        <taxon>Pseudomonadati</taxon>
        <taxon>Pseudomonadota</taxon>
        <taxon>Alphaproteobacteria</taxon>
        <taxon>Rhodobacterales</taxon>
        <taxon>Paracoccaceae</taxon>
        <taxon>Paroceanicella</taxon>
    </lineage>
</organism>
<dbReference type="OrthoDB" id="547161at2"/>
<gene>
    <name evidence="1" type="ORF">FDP22_05195</name>
</gene>
<dbReference type="Gene3D" id="2.60.120.620">
    <property type="entry name" value="q2cbj1_9rhob like domain"/>
    <property type="match status" value="1"/>
</dbReference>
<evidence type="ECO:0000313" key="2">
    <source>
        <dbReference type="Proteomes" id="UP000305888"/>
    </source>
</evidence>
<dbReference type="InterPro" id="IPR008775">
    <property type="entry name" value="Phytyl_CoA_dOase-like"/>
</dbReference>
<dbReference type="KEGG" id="ppru:FDP22_05195"/>
<protein>
    <submittedName>
        <fullName evidence="1">Phytanoyl-CoA dioxygenase family protein</fullName>
    </submittedName>
</protein>
<dbReference type="AlphaFoldDB" id="A0A5B8FGP2"/>
<proteinExistence type="predicted"/>
<name>A0A5B8FGP2_9RHOB</name>
<dbReference type="Pfam" id="PF05721">
    <property type="entry name" value="PhyH"/>
    <property type="match status" value="1"/>
</dbReference>
<reference evidence="1 2" key="1">
    <citation type="submission" date="2019-06" db="EMBL/GenBank/DDBJ databases">
        <title>Genome sequence of Rhodobacteraceae bacterium D4M1.</title>
        <authorList>
            <person name="Cao J."/>
        </authorList>
    </citation>
    <scope>NUCLEOTIDE SEQUENCE [LARGE SCALE GENOMIC DNA]</scope>
    <source>
        <strain evidence="1 2">D4M1</strain>
    </source>
</reference>
<sequence>MKIDLLLPVKAVSWGLGVLGQEKSFIANPIIGSARLNRMGLHRTRVHMAARMAALRRARMPAVPEADRAAYDRDGFVIRENYLPPETFEAVRREAFDTPLPSWEMRQGHTVTRMTPLTLSRRHLAPASVAAVRDPALRALTGYVAGRSGEPIHFIQTVIAEPAAGDADPQTDLHADTFHSTAKFWLFLHDVNEEDGPFIFAPGSHRLTPERLEWEHRQSLTARADARAHHSFGSFRIRPSDLQALGYAAPRRMAVKANTLVVADTFGFHSRAPSGHATTRVELHGYLRRNPFVPWNEADYQALPGLRGRQLDIHLSWKDFGAERFGKPRVWQPVGARTGRDPAQI</sequence>
<dbReference type="SUPFAM" id="SSF51197">
    <property type="entry name" value="Clavaminate synthase-like"/>
    <property type="match status" value="1"/>
</dbReference>
<dbReference type="Proteomes" id="UP000305888">
    <property type="component" value="Chromosome"/>
</dbReference>
<dbReference type="RefSeq" id="WP_138575625.1">
    <property type="nucleotide sequence ID" value="NZ_CP040818.1"/>
</dbReference>